<organism evidence="2 3">
    <name type="scientific">Glarea lozoyensis (strain ATCC 20868 / MF5171)</name>
    <dbReference type="NCBI Taxonomy" id="1116229"/>
    <lineage>
        <taxon>Eukaryota</taxon>
        <taxon>Fungi</taxon>
        <taxon>Dikarya</taxon>
        <taxon>Ascomycota</taxon>
        <taxon>Pezizomycotina</taxon>
        <taxon>Leotiomycetes</taxon>
        <taxon>Helotiales</taxon>
        <taxon>Helotiaceae</taxon>
        <taxon>Glarea</taxon>
    </lineage>
</organism>
<keyword evidence="1" id="KW-0732">Signal</keyword>
<dbReference type="Proteomes" id="UP000016922">
    <property type="component" value="Unassembled WGS sequence"/>
</dbReference>
<name>S3DFM6_GLAL2</name>
<dbReference type="HOGENOM" id="CLU_1428120_0_0_1"/>
<evidence type="ECO:0000256" key="1">
    <source>
        <dbReference type="SAM" id="SignalP"/>
    </source>
</evidence>
<proteinExistence type="predicted"/>
<gene>
    <name evidence="2" type="ORF">GLAREA_05267</name>
</gene>
<keyword evidence="3" id="KW-1185">Reference proteome</keyword>
<dbReference type="RefSeq" id="XP_008076747.1">
    <property type="nucleotide sequence ID" value="XM_008078556.1"/>
</dbReference>
<sequence>MNLSTLTTTLFGVLNLVLATETLLPKDKISHTVSSEETDQNMEIPINERDIPLTPISREENPLCCKQMARDWLSVSTMCATAASQQIALLPQSACYITGNTCKPLACYGSAEVYFCNDKPYPQNPPCAELANFVAKIQGECNAVDDKHAHFVCGQQFDTGGFNVVVKRATDKNVKCQKPTFDCVGNSIWE</sequence>
<protein>
    <recommendedName>
        <fullName evidence="4">Extracellular membrane protein CFEM domain-containing protein</fullName>
    </recommendedName>
</protein>
<dbReference type="KEGG" id="glz:GLAREA_05267"/>
<reference evidence="2 3" key="1">
    <citation type="journal article" date="2013" name="BMC Genomics">
        <title>Genomics-driven discovery of the pneumocandin biosynthetic gene cluster in the fungus Glarea lozoyensis.</title>
        <authorList>
            <person name="Chen L."/>
            <person name="Yue Q."/>
            <person name="Zhang X."/>
            <person name="Xiang M."/>
            <person name="Wang C."/>
            <person name="Li S."/>
            <person name="Che Y."/>
            <person name="Ortiz-Lopez F.J."/>
            <person name="Bills G.F."/>
            <person name="Liu X."/>
            <person name="An Z."/>
        </authorList>
    </citation>
    <scope>NUCLEOTIDE SEQUENCE [LARGE SCALE GENOMIC DNA]</scope>
    <source>
        <strain evidence="3">ATCC 20868 / MF5171</strain>
    </source>
</reference>
<feature type="chain" id="PRO_5004508340" description="Extracellular membrane protein CFEM domain-containing protein" evidence="1">
    <location>
        <begin position="20"/>
        <end position="190"/>
    </location>
</feature>
<evidence type="ECO:0008006" key="4">
    <source>
        <dbReference type="Google" id="ProtNLM"/>
    </source>
</evidence>
<dbReference type="EMBL" id="KE145353">
    <property type="protein sequence ID" value="EPE35929.1"/>
    <property type="molecule type" value="Genomic_DNA"/>
</dbReference>
<dbReference type="AlphaFoldDB" id="S3DFM6"/>
<evidence type="ECO:0000313" key="2">
    <source>
        <dbReference type="EMBL" id="EPE35929.1"/>
    </source>
</evidence>
<accession>S3DFM6</accession>
<evidence type="ECO:0000313" key="3">
    <source>
        <dbReference type="Proteomes" id="UP000016922"/>
    </source>
</evidence>
<dbReference type="GeneID" id="19464321"/>
<feature type="signal peptide" evidence="1">
    <location>
        <begin position="1"/>
        <end position="19"/>
    </location>
</feature>
<dbReference type="OrthoDB" id="5272418at2759"/>